<dbReference type="Proteomes" id="UP001154078">
    <property type="component" value="Chromosome 2"/>
</dbReference>
<dbReference type="OrthoDB" id="20949at2759"/>
<feature type="compositionally biased region" description="Basic and acidic residues" evidence="3">
    <location>
        <begin position="90"/>
        <end position="100"/>
    </location>
</feature>
<dbReference type="GO" id="GO:0000470">
    <property type="term" value="P:maturation of LSU-rRNA"/>
    <property type="evidence" value="ECO:0007669"/>
    <property type="project" value="TreeGrafter"/>
</dbReference>
<feature type="region of interest" description="Disordered" evidence="3">
    <location>
        <begin position="76"/>
        <end position="121"/>
    </location>
</feature>
<evidence type="ECO:0000256" key="3">
    <source>
        <dbReference type="SAM" id="MobiDB-lite"/>
    </source>
</evidence>
<organism evidence="4 5">
    <name type="scientific">Brassicogethes aeneus</name>
    <name type="common">Rape pollen beetle</name>
    <name type="synonym">Meligethes aeneus</name>
    <dbReference type="NCBI Taxonomy" id="1431903"/>
    <lineage>
        <taxon>Eukaryota</taxon>
        <taxon>Metazoa</taxon>
        <taxon>Ecdysozoa</taxon>
        <taxon>Arthropoda</taxon>
        <taxon>Hexapoda</taxon>
        <taxon>Insecta</taxon>
        <taxon>Pterygota</taxon>
        <taxon>Neoptera</taxon>
        <taxon>Endopterygota</taxon>
        <taxon>Coleoptera</taxon>
        <taxon>Polyphaga</taxon>
        <taxon>Cucujiformia</taxon>
        <taxon>Nitidulidae</taxon>
        <taxon>Meligethinae</taxon>
        <taxon>Brassicogethes</taxon>
    </lineage>
</organism>
<keyword evidence="5" id="KW-1185">Reference proteome</keyword>
<dbReference type="AlphaFoldDB" id="A0A9P0AYW4"/>
<proteinExistence type="inferred from homology"/>
<reference evidence="4" key="1">
    <citation type="submission" date="2021-12" db="EMBL/GenBank/DDBJ databases">
        <authorList>
            <person name="King R."/>
        </authorList>
    </citation>
    <scope>NUCLEOTIDE SEQUENCE</scope>
</reference>
<sequence>MTVMATKSKVVEETSDNEENLSSEADDENSNSEGGESDYEEGVINAGWADSISKILKTNKPKGKKTLVLSKAKKINDVKKKAKPAGFEVETSKGDIKEEQIEPDSDDEDDKQPLRKKKKELPNIRVKPNILEKDRERILSKIATKGVVQLFNAVRMQQKDISEKLKEAGPLEVRKEKVMKNIDKRAFLDVLMGEKSTNIEKETVGQKKLKKEDSTWSVLKDDFMMSAKMKDWDKELEEEENEEERELESE</sequence>
<gene>
    <name evidence="4" type="ORF">MELIAE_LOCUS3335</name>
</gene>
<dbReference type="PANTHER" id="PTHR13245:SF14">
    <property type="entry name" value="RRP15-LIKE PROTEIN"/>
    <property type="match status" value="1"/>
</dbReference>
<dbReference type="InterPro" id="IPR012459">
    <property type="entry name" value="Rrp15"/>
</dbReference>
<protein>
    <recommendedName>
        <fullName evidence="2">RRP15-like protein</fullName>
    </recommendedName>
</protein>
<comment type="similarity">
    <text evidence="1">Belongs to the RRP15 family.</text>
</comment>
<dbReference type="EMBL" id="OV121133">
    <property type="protein sequence ID" value="CAH0550542.1"/>
    <property type="molecule type" value="Genomic_DNA"/>
</dbReference>
<dbReference type="Pfam" id="PF07890">
    <property type="entry name" value="Rrp15p"/>
    <property type="match status" value="1"/>
</dbReference>
<dbReference type="PANTHER" id="PTHR13245">
    <property type="entry name" value="RRP15-LIKE PROTEIN"/>
    <property type="match status" value="1"/>
</dbReference>
<dbReference type="GO" id="GO:0000460">
    <property type="term" value="P:maturation of 5.8S rRNA"/>
    <property type="evidence" value="ECO:0007669"/>
    <property type="project" value="TreeGrafter"/>
</dbReference>
<name>A0A9P0AYW4_BRAAE</name>
<feature type="compositionally biased region" description="Acidic residues" evidence="3">
    <location>
        <begin position="101"/>
        <end position="110"/>
    </location>
</feature>
<evidence type="ECO:0000313" key="4">
    <source>
        <dbReference type="EMBL" id="CAH0550542.1"/>
    </source>
</evidence>
<evidence type="ECO:0000256" key="2">
    <source>
        <dbReference type="ARBA" id="ARBA00017475"/>
    </source>
</evidence>
<feature type="compositionally biased region" description="Acidic residues" evidence="3">
    <location>
        <begin position="13"/>
        <end position="41"/>
    </location>
</feature>
<evidence type="ECO:0000256" key="1">
    <source>
        <dbReference type="ARBA" id="ARBA00007462"/>
    </source>
</evidence>
<accession>A0A9P0AYW4</accession>
<feature type="region of interest" description="Disordered" evidence="3">
    <location>
        <begin position="1"/>
        <end position="42"/>
    </location>
</feature>
<dbReference type="GO" id="GO:0030687">
    <property type="term" value="C:preribosome, large subunit precursor"/>
    <property type="evidence" value="ECO:0007669"/>
    <property type="project" value="TreeGrafter"/>
</dbReference>
<evidence type="ECO:0000313" key="5">
    <source>
        <dbReference type="Proteomes" id="UP001154078"/>
    </source>
</evidence>